<dbReference type="EMBL" id="BMLK01000019">
    <property type="protein sequence ID" value="GGN57233.1"/>
    <property type="molecule type" value="Genomic_DNA"/>
</dbReference>
<evidence type="ECO:0000313" key="3">
    <source>
        <dbReference type="Proteomes" id="UP000605099"/>
    </source>
</evidence>
<name>A0ABQ2JWV4_9SPHN</name>
<evidence type="ECO:0000313" key="2">
    <source>
        <dbReference type="EMBL" id="GGN57233.1"/>
    </source>
</evidence>
<dbReference type="Proteomes" id="UP000605099">
    <property type="component" value="Unassembled WGS sequence"/>
</dbReference>
<accession>A0ABQ2JWV4</accession>
<reference evidence="3" key="1">
    <citation type="journal article" date="2019" name="Int. J. Syst. Evol. Microbiol.">
        <title>The Global Catalogue of Microorganisms (GCM) 10K type strain sequencing project: providing services to taxonomists for standard genome sequencing and annotation.</title>
        <authorList>
            <consortium name="The Broad Institute Genomics Platform"/>
            <consortium name="The Broad Institute Genome Sequencing Center for Infectious Disease"/>
            <person name="Wu L."/>
            <person name="Ma J."/>
        </authorList>
    </citation>
    <scope>NUCLEOTIDE SEQUENCE [LARGE SCALE GENOMIC DNA]</scope>
    <source>
        <strain evidence="3">CGMCC 1.6784</strain>
    </source>
</reference>
<feature type="region of interest" description="Disordered" evidence="1">
    <location>
        <begin position="1"/>
        <end position="21"/>
    </location>
</feature>
<proteinExistence type="predicted"/>
<evidence type="ECO:0008006" key="4">
    <source>
        <dbReference type="Google" id="ProtNLM"/>
    </source>
</evidence>
<organism evidence="2 3">
    <name type="scientific">Novosphingobium indicum</name>
    <dbReference type="NCBI Taxonomy" id="462949"/>
    <lineage>
        <taxon>Bacteria</taxon>
        <taxon>Pseudomonadati</taxon>
        <taxon>Pseudomonadota</taxon>
        <taxon>Alphaproteobacteria</taxon>
        <taxon>Sphingomonadales</taxon>
        <taxon>Sphingomonadaceae</taxon>
        <taxon>Novosphingobium</taxon>
    </lineage>
</organism>
<keyword evidence="3" id="KW-1185">Reference proteome</keyword>
<sequence length="80" mass="8756">MRRLADVETSQQGLKSVSGHSRDEEVAIYVRGAEQRRLAAAAIARVSDWEKLPETKKEDALAEAAKSALSAWQMSNLGKS</sequence>
<feature type="compositionally biased region" description="Polar residues" evidence="1">
    <location>
        <begin position="8"/>
        <end position="19"/>
    </location>
</feature>
<gene>
    <name evidence="2" type="ORF">GCM10011349_35600</name>
</gene>
<evidence type="ECO:0000256" key="1">
    <source>
        <dbReference type="SAM" id="MobiDB-lite"/>
    </source>
</evidence>
<protein>
    <recommendedName>
        <fullName evidence="4">Integrase</fullName>
    </recommendedName>
</protein>
<comment type="caution">
    <text evidence="2">The sequence shown here is derived from an EMBL/GenBank/DDBJ whole genome shotgun (WGS) entry which is preliminary data.</text>
</comment>